<dbReference type="GO" id="GO:0016651">
    <property type="term" value="F:oxidoreductase activity, acting on NAD(P)H"/>
    <property type="evidence" value="ECO:0007669"/>
    <property type="project" value="TreeGrafter"/>
</dbReference>
<evidence type="ECO:0000259" key="6">
    <source>
        <dbReference type="Pfam" id="PF14759"/>
    </source>
</evidence>
<feature type="domain" description="FAD/NAD(P)-binding" evidence="5">
    <location>
        <begin position="1"/>
        <end position="286"/>
    </location>
</feature>
<gene>
    <name evidence="7" type="ORF">F8568_025235</name>
</gene>
<reference evidence="7" key="1">
    <citation type="submission" date="2019-12" db="EMBL/GenBank/DDBJ databases">
        <title>Actinomadura physcomitrii sp. nov., a novel actinomycete isolated from moss [Physcomitrium sphaericum (Ludw) Fuernr].</title>
        <authorList>
            <person name="Zhuang X."/>
        </authorList>
    </citation>
    <scope>NUCLEOTIDE SEQUENCE [LARGE SCALE GENOMIC DNA]</scope>
    <source>
        <strain evidence="7">LD22</strain>
    </source>
</reference>
<evidence type="ECO:0000256" key="4">
    <source>
        <dbReference type="ARBA" id="ARBA00023002"/>
    </source>
</evidence>
<sequence>MIVGAVLGGLRTAERLRRLGYDGPLTLIGAEAHEPYDRPPLSKSLLVQEDDPERGVPLRTAPYADLALDMRLGVRVTGLDTARKTVVLDGGRTLDYGRLVIATGLRARTLPALAGAHVLRSLDDCMALRAGMRGARHVTVVGGGVLGCEIAAAARAGGTEVTLVELLDRPMAQALGPHAGEVVAALHRDRGVVVRCGRRVAGAAGGRVRLDDGSVLPPGPVVAAVGAVPDTGWLDGSGVRLADGVVCDRTGRTSAPDAWAVGDVARIPDPRHGTVRLEHWTNAADTAALVAHNLLAPPGERREPAGAPYFWSDQYDVKIQCLGLPRPDDDFTIAAGDPGEFRFLGLYSDRGTVTGAVAFGMPGPLARCRAAVAAGASVTDLLSSAPWNRAPVRPAVR</sequence>
<evidence type="ECO:0000256" key="2">
    <source>
        <dbReference type="ARBA" id="ARBA00022630"/>
    </source>
</evidence>
<dbReference type="InterPro" id="IPR028202">
    <property type="entry name" value="Reductase_C"/>
</dbReference>
<feature type="domain" description="Reductase C-terminal" evidence="6">
    <location>
        <begin position="309"/>
        <end position="379"/>
    </location>
</feature>
<protein>
    <submittedName>
        <fullName evidence="7">NAD(P)/FAD-dependent oxidoreductase</fullName>
    </submittedName>
</protein>
<dbReference type="GO" id="GO:0005737">
    <property type="term" value="C:cytoplasm"/>
    <property type="evidence" value="ECO:0007669"/>
    <property type="project" value="TreeGrafter"/>
</dbReference>
<dbReference type="InterPro" id="IPR036188">
    <property type="entry name" value="FAD/NAD-bd_sf"/>
</dbReference>
<dbReference type="Pfam" id="PF14759">
    <property type="entry name" value="Reductase_C"/>
    <property type="match status" value="1"/>
</dbReference>
<comment type="caution">
    <text evidence="7">The sequence shown here is derived from an EMBL/GenBank/DDBJ whole genome shotgun (WGS) entry which is preliminary data.</text>
</comment>
<keyword evidence="8" id="KW-1185">Reference proteome</keyword>
<dbReference type="Gene3D" id="3.30.390.30">
    <property type="match status" value="1"/>
</dbReference>
<evidence type="ECO:0000256" key="1">
    <source>
        <dbReference type="ARBA" id="ARBA00001974"/>
    </source>
</evidence>
<evidence type="ECO:0000259" key="5">
    <source>
        <dbReference type="Pfam" id="PF07992"/>
    </source>
</evidence>
<dbReference type="SUPFAM" id="SSF51905">
    <property type="entry name" value="FAD/NAD(P)-binding domain"/>
    <property type="match status" value="2"/>
</dbReference>
<dbReference type="Pfam" id="PF07992">
    <property type="entry name" value="Pyr_redox_2"/>
    <property type="match status" value="1"/>
</dbReference>
<dbReference type="InterPro" id="IPR016156">
    <property type="entry name" value="FAD/NAD-linked_Rdtase_dimer_sf"/>
</dbReference>
<dbReference type="PRINTS" id="PR00411">
    <property type="entry name" value="PNDRDTASEI"/>
</dbReference>
<name>A0A6I4MLN0_9ACTN</name>
<dbReference type="Proteomes" id="UP000462055">
    <property type="component" value="Unassembled WGS sequence"/>
</dbReference>
<dbReference type="EMBL" id="WBMS02000020">
    <property type="protein sequence ID" value="MWA03629.1"/>
    <property type="molecule type" value="Genomic_DNA"/>
</dbReference>
<proteinExistence type="predicted"/>
<evidence type="ECO:0000313" key="7">
    <source>
        <dbReference type="EMBL" id="MWA03629.1"/>
    </source>
</evidence>
<organism evidence="7 8">
    <name type="scientific">Actinomadura physcomitrii</name>
    <dbReference type="NCBI Taxonomy" id="2650748"/>
    <lineage>
        <taxon>Bacteria</taxon>
        <taxon>Bacillati</taxon>
        <taxon>Actinomycetota</taxon>
        <taxon>Actinomycetes</taxon>
        <taxon>Streptosporangiales</taxon>
        <taxon>Thermomonosporaceae</taxon>
        <taxon>Actinomadura</taxon>
    </lineage>
</organism>
<dbReference type="AlphaFoldDB" id="A0A6I4MLN0"/>
<keyword evidence="4" id="KW-0560">Oxidoreductase</keyword>
<keyword evidence="2" id="KW-0285">Flavoprotein</keyword>
<keyword evidence="3" id="KW-0274">FAD</keyword>
<evidence type="ECO:0000256" key="3">
    <source>
        <dbReference type="ARBA" id="ARBA00022827"/>
    </source>
</evidence>
<evidence type="ECO:0000313" key="8">
    <source>
        <dbReference type="Proteomes" id="UP000462055"/>
    </source>
</evidence>
<dbReference type="SUPFAM" id="SSF55424">
    <property type="entry name" value="FAD/NAD-linked reductases, dimerisation (C-terminal) domain"/>
    <property type="match status" value="1"/>
</dbReference>
<accession>A0A6I4MLN0</accession>
<dbReference type="PANTHER" id="PTHR43557:SF2">
    <property type="entry name" value="RIESKE DOMAIN-CONTAINING PROTEIN-RELATED"/>
    <property type="match status" value="1"/>
</dbReference>
<comment type="cofactor">
    <cofactor evidence="1">
        <name>FAD</name>
        <dbReference type="ChEBI" id="CHEBI:57692"/>
    </cofactor>
</comment>
<dbReference type="PANTHER" id="PTHR43557">
    <property type="entry name" value="APOPTOSIS-INDUCING FACTOR 1"/>
    <property type="match status" value="1"/>
</dbReference>
<dbReference type="InterPro" id="IPR023753">
    <property type="entry name" value="FAD/NAD-binding_dom"/>
</dbReference>
<dbReference type="InterPro" id="IPR050446">
    <property type="entry name" value="FAD-oxidoreductase/Apoptosis"/>
</dbReference>
<dbReference type="Gene3D" id="3.50.50.60">
    <property type="entry name" value="FAD/NAD(P)-binding domain"/>
    <property type="match status" value="2"/>
</dbReference>
<dbReference type="PRINTS" id="PR00368">
    <property type="entry name" value="FADPNR"/>
</dbReference>